<dbReference type="EMBL" id="SNZG01000044">
    <property type="protein sequence ID" value="TDR34073.1"/>
    <property type="molecule type" value="Genomic_DNA"/>
</dbReference>
<dbReference type="RefSeq" id="WP_232025957.1">
    <property type="nucleotide sequence ID" value="NZ_BJUE01000055.1"/>
</dbReference>
<dbReference type="Proteomes" id="UP000294641">
    <property type="component" value="Unassembled WGS sequence"/>
</dbReference>
<keyword evidence="1" id="KW-1133">Transmembrane helix</keyword>
<evidence type="ECO:0000313" key="5">
    <source>
        <dbReference type="Proteomes" id="UP000294641"/>
    </source>
</evidence>
<comment type="caution">
    <text evidence="2">The sequence shown here is derived from an EMBL/GenBank/DDBJ whole genome shotgun (WGS) entry which is preliminary data.</text>
</comment>
<evidence type="ECO:0000313" key="2">
    <source>
        <dbReference type="EMBL" id="STX08707.1"/>
    </source>
</evidence>
<keyword evidence="2" id="KW-0804">Transcription</keyword>
<dbReference type="InterPro" id="IPR024596">
    <property type="entry name" value="RNApol_su_b/EpuA"/>
</dbReference>
<evidence type="ECO:0000313" key="3">
    <source>
        <dbReference type="EMBL" id="TDR34073.1"/>
    </source>
</evidence>
<dbReference type="AlphaFoldDB" id="A0A8B4Q4H2"/>
<evidence type="ECO:0000256" key="1">
    <source>
        <dbReference type="SAM" id="Phobius"/>
    </source>
</evidence>
<reference evidence="2 4" key="1">
    <citation type="submission" date="2018-06" db="EMBL/GenBank/DDBJ databases">
        <authorList>
            <consortium name="Pathogen Informatics"/>
            <person name="Doyle S."/>
        </authorList>
    </citation>
    <scope>NUCLEOTIDE SEQUENCE [LARGE SCALE GENOMIC DNA]</scope>
    <source>
        <strain evidence="2 4">NCTC10597</strain>
    </source>
</reference>
<keyword evidence="2" id="KW-0240">DNA-directed RNA polymerase</keyword>
<dbReference type="GO" id="GO:0000428">
    <property type="term" value="C:DNA-directed RNA polymerase complex"/>
    <property type="evidence" value="ECO:0007669"/>
    <property type="project" value="UniProtKB-KW"/>
</dbReference>
<protein>
    <submittedName>
        <fullName evidence="2">DNA-directed RNA polymerase subunit beta</fullName>
    </submittedName>
</protein>
<dbReference type="EMBL" id="UGNP01000001">
    <property type="protein sequence ID" value="STX08707.1"/>
    <property type="molecule type" value="Genomic_DNA"/>
</dbReference>
<keyword evidence="1" id="KW-0812">Transmembrane</keyword>
<sequence>MADRQAETKTVTRKENKEIMEEFSKKSYAKKSFSLISLRLFVVFVLLVLAAIVGAMIGFGVIGDGDMLDVLKPSTWSHVFDIMDGTQDK</sequence>
<accession>A0A8B4Q4H2</accession>
<evidence type="ECO:0000313" key="4">
    <source>
        <dbReference type="Proteomes" id="UP000254330"/>
    </source>
</evidence>
<feature type="transmembrane region" description="Helical" evidence="1">
    <location>
        <begin position="40"/>
        <end position="62"/>
    </location>
</feature>
<name>A0A8B4Q4H2_9BACL</name>
<dbReference type="Proteomes" id="UP000254330">
    <property type="component" value="Unassembled WGS sequence"/>
</dbReference>
<organism evidence="2 4">
    <name type="scientific">Kurthia zopfii</name>
    <dbReference type="NCBI Taxonomy" id="1650"/>
    <lineage>
        <taxon>Bacteria</taxon>
        <taxon>Bacillati</taxon>
        <taxon>Bacillota</taxon>
        <taxon>Bacilli</taxon>
        <taxon>Bacillales</taxon>
        <taxon>Caryophanaceae</taxon>
        <taxon>Kurthia</taxon>
    </lineage>
</organism>
<proteinExistence type="predicted"/>
<gene>
    <name evidence="3" type="ORF">DFR61_14413</name>
    <name evidence="2" type="ORF">NCTC10597_00373</name>
</gene>
<keyword evidence="5" id="KW-1185">Reference proteome</keyword>
<dbReference type="Pfam" id="PF11772">
    <property type="entry name" value="EpuA"/>
    <property type="match status" value="1"/>
</dbReference>
<keyword evidence="1" id="KW-0472">Membrane</keyword>
<reference evidence="3 5" key="2">
    <citation type="submission" date="2019-03" db="EMBL/GenBank/DDBJ databases">
        <title>Genomic Encyclopedia of Type Strains, Phase IV (KMG-IV): sequencing the most valuable type-strain genomes for metagenomic binning, comparative biology and taxonomic classification.</title>
        <authorList>
            <person name="Goeker M."/>
        </authorList>
    </citation>
    <scope>NUCLEOTIDE SEQUENCE [LARGE SCALE GENOMIC DNA]</scope>
    <source>
        <strain evidence="3 5">DSM 20580</strain>
    </source>
</reference>